<comment type="caution">
    <text evidence="1">The sequence shown here is derived from an EMBL/GenBank/DDBJ whole genome shotgun (WGS) entry which is preliminary data.</text>
</comment>
<sequence length="147" mass="17262">MTNIKLYTIGFTKKSAKVFFTTLRNAGITKLIDIRLNNVSQLSGFAKRDDLIFFLTELCDCKYKHIPDWAPTKDILDSYKKKQINWNEYVLHFAKLINERKIEKKLNAEELNNACLLCSEPTPEQCHRRLVGEYLKEKNKNIELNHL</sequence>
<dbReference type="Pfam" id="PF04343">
    <property type="entry name" value="DUF488"/>
    <property type="match status" value="1"/>
</dbReference>
<dbReference type="EMBL" id="MTKS01000263">
    <property type="protein sequence ID" value="RWX50790.1"/>
    <property type="molecule type" value="Genomic_DNA"/>
</dbReference>
<evidence type="ECO:0000313" key="2">
    <source>
        <dbReference type="Proteomes" id="UP000288892"/>
    </source>
</evidence>
<accession>A0A444JCG9</accession>
<protein>
    <recommendedName>
        <fullName evidence="3">DUF488 domain-containing protein</fullName>
    </recommendedName>
</protein>
<dbReference type="PANTHER" id="PTHR39337:SF1">
    <property type="entry name" value="BLR5642 PROTEIN"/>
    <property type="match status" value="1"/>
</dbReference>
<gene>
    <name evidence="1" type="ORF">VU01_12633</name>
</gene>
<proteinExistence type="predicted"/>
<organism evidence="1 2">
    <name type="scientific">Candidatus Electrothrix marina</name>
    <dbReference type="NCBI Taxonomy" id="1859130"/>
    <lineage>
        <taxon>Bacteria</taxon>
        <taxon>Pseudomonadati</taxon>
        <taxon>Thermodesulfobacteriota</taxon>
        <taxon>Desulfobulbia</taxon>
        <taxon>Desulfobulbales</taxon>
        <taxon>Desulfobulbaceae</taxon>
        <taxon>Candidatus Electrothrix</taxon>
    </lineage>
</organism>
<evidence type="ECO:0008006" key="3">
    <source>
        <dbReference type="Google" id="ProtNLM"/>
    </source>
</evidence>
<keyword evidence="2" id="KW-1185">Reference proteome</keyword>
<dbReference type="Proteomes" id="UP000288892">
    <property type="component" value="Unassembled WGS sequence"/>
</dbReference>
<dbReference type="AlphaFoldDB" id="A0A444JCG9"/>
<dbReference type="PANTHER" id="PTHR39337">
    <property type="entry name" value="BLR5642 PROTEIN"/>
    <property type="match status" value="1"/>
</dbReference>
<evidence type="ECO:0000313" key="1">
    <source>
        <dbReference type="EMBL" id="RWX50790.1"/>
    </source>
</evidence>
<reference evidence="1 2" key="1">
    <citation type="submission" date="2017-01" db="EMBL/GenBank/DDBJ databases">
        <title>The cable genome- insights into the physiology and evolution of filamentous bacteria capable of sulfide oxidation via long distance electron transfer.</title>
        <authorList>
            <person name="Schreiber L."/>
            <person name="Bjerg J.T."/>
            <person name="Boggild A."/>
            <person name="Van De Vossenberg J."/>
            <person name="Meysman F."/>
            <person name="Nielsen L.P."/>
            <person name="Schramm A."/>
            <person name="Kjeldsen K.U."/>
        </authorList>
    </citation>
    <scope>NUCLEOTIDE SEQUENCE [LARGE SCALE GENOMIC DNA]</scope>
    <source>
        <strain evidence="1">A5</strain>
    </source>
</reference>
<dbReference type="InterPro" id="IPR007438">
    <property type="entry name" value="DUF488"/>
</dbReference>
<name>A0A444JCG9_9BACT</name>